<name>A0A6G0TCX7_APHGL</name>
<sequence>MSKKNLRNKLKIMKNENITLKNQMTLKPLNDSNSNLKYTRGLGYLAFYSNLFKRHLSCSLDVAKRVFRFVSARYWGMSRRKTDARVLKRQKCHISLTQLEYKRSVNLNKTINVNKYRTSVEYFNYWKECKSSKYFKPVFTIVYRKCIFVAYFNECDIAKKYIVEFKGIVFKLKVNFCDQTLLPKYLKLWNLYIMFINTINKIVKPNLPLVSAYEKKIEQCNIIICNDIRPRSLLLTVRKGIGNKLQYLIFSKMHMSHRSTIILKLTNTEFQCPLVMLRNLVEHKTKLNNTQITVYLQKNNKCTMHHKNVDRKLQIRPQMN</sequence>
<keyword evidence="2" id="KW-1185">Reference proteome</keyword>
<proteinExistence type="predicted"/>
<evidence type="ECO:0000313" key="1">
    <source>
        <dbReference type="EMBL" id="KAE9530729.1"/>
    </source>
</evidence>
<protein>
    <submittedName>
        <fullName evidence="1">Uncharacterized protein</fullName>
    </submittedName>
</protein>
<accession>A0A6G0TCX7</accession>
<dbReference type="AlphaFoldDB" id="A0A6G0TCX7"/>
<reference evidence="1 2" key="1">
    <citation type="submission" date="2019-08" db="EMBL/GenBank/DDBJ databases">
        <title>The genome of the soybean aphid Biotype 1, its phylome, world population structure and adaptation to the North American continent.</title>
        <authorList>
            <person name="Giordano R."/>
            <person name="Donthu R.K."/>
            <person name="Hernandez A.G."/>
            <person name="Wright C.L."/>
            <person name="Zimin A.V."/>
        </authorList>
    </citation>
    <scope>NUCLEOTIDE SEQUENCE [LARGE SCALE GENOMIC DNA]</scope>
    <source>
        <tissue evidence="1">Whole aphids</tissue>
    </source>
</reference>
<evidence type="ECO:0000313" key="2">
    <source>
        <dbReference type="Proteomes" id="UP000475862"/>
    </source>
</evidence>
<dbReference type="Proteomes" id="UP000475862">
    <property type="component" value="Unassembled WGS sequence"/>
</dbReference>
<organism evidence="1 2">
    <name type="scientific">Aphis glycines</name>
    <name type="common">Soybean aphid</name>
    <dbReference type="NCBI Taxonomy" id="307491"/>
    <lineage>
        <taxon>Eukaryota</taxon>
        <taxon>Metazoa</taxon>
        <taxon>Ecdysozoa</taxon>
        <taxon>Arthropoda</taxon>
        <taxon>Hexapoda</taxon>
        <taxon>Insecta</taxon>
        <taxon>Pterygota</taxon>
        <taxon>Neoptera</taxon>
        <taxon>Paraneoptera</taxon>
        <taxon>Hemiptera</taxon>
        <taxon>Sternorrhyncha</taxon>
        <taxon>Aphidomorpha</taxon>
        <taxon>Aphidoidea</taxon>
        <taxon>Aphididae</taxon>
        <taxon>Aphidini</taxon>
        <taxon>Aphis</taxon>
        <taxon>Aphis</taxon>
    </lineage>
</organism>
<comment type="caution">
    <text evidence="1">The sequence shown here is derived from an EMBL/GenBank/DDBJ whole genome shotgun (WGS) entry which is preliminary data.</text>
</comment>
<gene>
    <name evidence="1" type="ORF">AGLY_011191</name>
</gene>
<dbReference type="EMBL" id="VYZN01000042">
    <property type="protein sequence ID" value="KAE9530729.1"/>
    <property type="molecule type" value="Genomic_DNA"/>
</dbReference>